<dbReference type="PROSITE" id="PS51085">
    <property type="entry name" value="2FE2S_FER_2"/>
    <property type="match status" value="1"/>
</dbReference>
<evidence type="ECO:0000313" key="8">
    <source>
        <dbReference type="Proteomes" id="UP000595577"/>
    </source>
</evidence>
<feature type="domain" description="2Fe-2S ferredoxin-type" evidence="6">
    <location>
        <begin position="1"/>
        <end position="77"/>
    </location>
</feature>
<protein>
    <submittedName>
        <fullName evidence="7">(2Fe-2S)-binding protein</fullName>
    </submittedName>
</protein>
<dbReference type="InterPro" id="IPR051452">
    <property type="entry name" value="Diverse_Oxidoreductases"/>
</dbReference>
<gene>
    <name evidence="7" type="ORF">I6H56_01210</name>
</gene>
<name>A0A7T4KGR2_9FUSO</name>
<dbReference type="InterPro" id="IPR001041">
    <property type="entry name" value="2Fe-2S_ferredoxin-type"/>
</dbReference>
<keyword evidence="4" id="KW-0408">Iron</keyword>
<dbReference type="AlphaFoldDB" id="A0A7T4KGR2"/>
<dbReference type="PANTHER" id="PTHR44379">
    <property type="entry name" value="OXIDOREDUCTASE WITH IRON-SULFUR SUBUNIT"/>
    <property type="match status" value="1"/>
</dbReference>
<reference evidence="7 8" key="1">
    <citation type="submission" date="2020-12" db="EMBL/GenBank/DDBJ databases">
        <title>FDA dAtabase for Regulatory Grade micrObial Sequences (FDA-ARGOS): Supporting development and validation of Infectious Disease Dx tests.</title>
        <authorList>
            <person name="Sproer C."/>
            <person name="Gronow S."/>
            <person name="Severitt S."/>
            <person name="Schroder I."/>
            <person name="Tallon L."/>
            <person name="Sadzewicz L."/>
            <person name="Zhao X."/>
            <person name="Boylan J."/>
            <person name="Ott S."/>
            <person name="Bowen H."/>
            <person name="Vavikolanu K."/>
            <person name="Mehta A."/>
            <person name="Aluvathingal J."/>
            <person name="Nadendla S."/>
            <person name="Lowell S."/>
            <person name="Myers T."/>
            <person name="Yan Y."/>
            <person name="Sichtig H."/>
        </authorList>
    </citation>
    <scope>NUCLEOTIDE SEQUENCE [LARGE SCALE GENOMIC DNA]</scope>
    <source>
        <strain evidence="7 8">FDAARGOS_999</strain>
    </source>
</reference>
<evidence type="ECO:0000256" key="4">
    <source>
        <dbReference type="ARBA" id="ARBA00023004"/>
    </source>
</evidence>
<dbReference type="Gene3D" id="3.10.20.30">
    <property type="match status" value="1"/>
</dbReference>
<keyword evidence="2" id="KW-0479">Metal-binding</keyword>
<dbReference type="Gene3D" id="1.10.150.120">
    <property type="entry name" value="[2Fe-2S]-binding domain"/>
    <property type="match status" value="1"/>
</dbReference>
<dbReference type="GO" id="GO:0051537">
    <property type="term" value="F:2 iron, 2 sulfur cluster binding"/>
    <property type="evidence" value="ECO:0007669"/>
    <property type="project" value="UniProtKB-KW"/>
</dbReference>
<dbReference type="InterPro" id="IPR006058">
    <property type="entry name" value="2Fe2S_fd_BS"/>
</dbReference>
<evidence type="ECO:0000256" key="5">
    <source>
        <dbReference type="ARBA" id="ARBA00023014"/>
    </source>
</evidence>
<dbReference type="PROSITE" id="PS00197">
    <property type="entry name" value="2FE2S_FER_1"/>
    <property type="match status" value="1"/>
</dbReference>
<dbReference type="FunFam" id="3.10.20.30:FF:000020">
    <property type="entry name" value="Xanthine dehydrogenase iron-sulfur subunit"/>
    <property type="match status" value="1"/>
</dbReference>
<sequence length="157" mass="17128">MLLEFKVNGVVRKLETTPDRRLIDILRDDLNLTGTKEGCGEGECGACTVVVDGKAMHSCLVLAIALQGKDVITIEGLEENGELSIIQRAFLEEIAVQCGYCTTGMIMSTKALLLHNPNPTEEEIKIALSGNICRCSGYVQILNAVKRSSKEMRSVEK</sequence>
<evidence type="ECO:0000259" key="6">
    <source>
        <dbReference type="PROSITE" id="PS51085"/>
    </source>
</evidence>
<dbReference type="InterPro" id="IPR002888">
    <property type="entry name" value="2Fe-2S-bd"/>
</dbReference>
<evidence type="ECO:0000256" key="2">
    <source>
        <dbReference type="ARBA" id="ARBA00022723"/>
    </source>
</evidence>
<organism evidence="7 8">
    <name type="scientific">Fusobacterium canifelinum</name>
    <dbReference type="NCBI Taxonomy" id="285729"/>
    <lineage>
        <taxon>Bacteria</taxon>
        <taxon>Fusobacteriati</taxon>
        <taxon>Fusobacteriota</taxon>
        <taxon>Fusobacteriia</taxon>
        <taxon>Fusobacteriales</taxon>
        <taxon>Fusobacteriaceae</taxon>
        <taxon>Fusobacterium</taxon>
    </lineage>
</organism>
<dbReference type="RefSeq" id="WP_198480765.1">
    <property type="nucleotide sequence ID" value="NZ_CP066022.1"/>
</dbReference>
<accession>A0A7T4KGR2</accession>
<evidence type="ECO:0000256" key="3">
    <source>
        <dbReference type="ARBA" id="ARBA00023002"/>
    </source>
</evidence>
<evidence type="ECO:0000256" key="1">
    <source>
        <dbReference type="ARBA" id="ARBA00022714"/>
    </source>
</evidence>
<dbReference type="Pfam" id="PF01799">
    <property type="entry name" value="Fer2_2"/>
    <property type="match status" value="1"/>
</dbReference>
<dbReference type="SUPFAM" id="SSF47741">
    <property type="entry name" value="CO dehydrogenase ISP C-domain like"/>
    <property type="match status" value="1"/>
</dbReference>
<evidence type="ECO:0000313" key="7">
    <source>
        <dbReference type="EMBL" id="QQB74124.1"/>
    </source>
</evidence>
<keyword evidence="1" id="KW-0001">2Fe-2S</keyword>
<dbReference type="InterPro" id="IPR012675">
    <property type="entry name" value="Beta-grasp_dom_sf"/>
</dbReference>
<dbReference type="GO" id="GO:0016491">
    <property type="term" value="F:oxidoreductase activity"/>
    <property type="evidence" value="ECO:0007669"/>
    <property type="project" value="UniProtKB-KW"/>
</dbReference>
<keyword evidence="5" id="KW-0411">Iron-sulfur</keyword>
<keyword evidence="3" id="KW-0560">Oxidoreductase</keyword>
<dbReference type="EMBL" id="CP066022">
    <property type="protein sequence ID" value="QQB74124.1"/>
    <property type="molecule type" value="Genomic_DNA"/>
</dbReference>
<dbReference type="Proteomes" id="UP000595577">
    <property type="component" value="Chromosome"/>
</dbReference>
<proteinExistence type="predicted"/>
<dbReference type="GO" id="GO:0046872">
    <property type="term" value="F:metal ion binding"/>
    <property type="evidence" value="ECO:0007669"/>
    <property type="project" value="UniProtKB-KW"/>
</dbReference>
<dbReference type="Pfam" id="PF00111">
    <property type="entry name" value="Fer2"/>
    <property type="match status" value="1"/>
</dbReference>
<dbReference type="SUPFAM" id="SSF54292">
    <property type="entry name" value="2Fe-2S ferredoxin-like"/>
    <property type="match status" value="1"/>
</dbReference>
<dbReference type="FunFam" id="1.10.150.120:FF:000003">
    <property type="entry name" value="Carbon monoxide dehydrogenase, small subunit"/>
    <property type="match status" value="1"/>
</dbReference>
<dbReference type="InterPro" id="IPR036010">
    <property type="entry name" value="2Fe-2S_ferredoxin-like_sf"/>
</dbReference>
<dbReference type="PANTHER" id="PTHR44379:SF5">
    <property type="entry name" value="OXIDOREDUCTASE WITH IRON-SULFUR SUBUNIT"/>
    <property type="match status" value="1"/>
</dbReference>
<dbReference type="InterPro" id="IPR036884">
    <property type="entry name" value="2Fe-2S-bd_dom_sf"/>
</dbReference>